<reference evidence="2 3" key="1">
    <citation type="journal article" date="2018" name="Mol. Plant">
        <title>The genome of Artemisia annua provides insight into the evolution of Asteraceae family and artemisinin biosynthesis.</title>
        <authorList>
            <person name="Shen Q."/>
            <person name="Zhang L."/>
            <person name="Liao Z."/>
            <person name="Wang S."/>
            <person name="Yan T."/>
            <person name="Shi P."/>
            <person name="Liu M."/>
            <person name="Fu X."/>
            <person name="Pan Q."/>
            <person name="Wang Y."/>
            <person name="Lv Z."/>
            <person name="Lu X."/>
            <person name="Zhang F."/>
            <person name="Jiang W."/>
            <person name="Ma Y."/>
            <person name="Chen M."/>
            <person name="Hao X."/>
            <person name="Li L."/>
            <person name="Tang Y."/>
            <person name="Lv G."/>
            <person name="Zhou Y."/>
            <person name="Sun X."/>
            <person name="Brodelius P.E."/>
            <person name="Rose J.K.C."/>
            <person name="Tang K."/>
        </authorList>
    </citation>
    <scope>NUCLEOTIDE SEQUENCE [LARGE SCALE GENOMIC DNA]</scope>
    <source>
        <strain evidence="3">cv. Huhao1</strain>
        <tissue evidence="2">Leaf</tissue>
    </source>
</reference>
<dbReference type="InterPro" id="IPR036047">
    <property type="entry name" value="F-box-like_dom_sf"/>
</dbReference>
<evidence type="ECO:0000259" key="1">
    <source>
        <dbReference type="SMART" id="SM00256"/>
    </source>
</evidence>
<feature type="domain" description="F-box" evidence="1">
    <location>
        <begin position="16"/>
        <end position="55"/>
    </location>
</feature>
<dbReference type="InterPro" id="IPR001810">
    <property type="entry name" value="F-box_dom"/>
</dbReference>
<evidence type="ECO:0000313" key="2">
    <source>
        <dbReference type="EMBL" id="PWA84523.1"/>
    </source>
</evidence>
<dbReference type="STRING" id="35608.A0A2U1PFK7"/>
<proteinExistence type="predicted"/>
<comment type="caution">
    <text evidence="2">The sequence shown here is derived from an EMBL/GenBank/DDBJ whole genome shotgun (WGS) entry which is preliminary data.</text>
</comment>
<protein>
    <submittedName>
        <fullName evidence="2">F-box domain-containing protein</fullName>
    </submittedName>
</protein>
<dbReference type="SUPFAM" id="SSF81383">
    <property type="entry name" value="F-box domain"/>
    <property type="match status" value="1"/>
</dbReference>
<accession>A0A2U1PFK7</accession>
<dbReference type="Pfam" id="PF00646">
    <property type="entry name" value="F-box"/>
    <property type="match status" value="1"/>
</dbReference>
<organism evidence="2 3">
    <name type="scientific">Artemisia annua</name>
    <name type="common">Sweet wormwood</name>
    <dbReference type="NCBI Taxonomy" id="35608"/>
    <lineage>
        <taxon>Eukaryota</taxon>
        <taxon>Viridiplantae</taxon>
        <taxon>Streptophyta</taxon>
        <taxon>Embryophyta</taxon>
        <taxon>Tracheophyta</taxon>
        <taxon>Spermatophyta</taxon>
        <taxon>Magnoliopsida</taxon>
        <taxon>eudicotyledons</taxon>
        <taxon>Gunneridae</taxon>
        <taxon>Pentapetalae</taxon>
        <taxon>asterids</taxon>
        <taxon>campanulids</taxon>
        <taxon>Asterales</taxon>
        <taxon>Asteraceae</taxon>
        <taxon>Asteroideae</taxon>
        <taxon>Anthemideae</taxon>
        <taxon>Artemisiinae</taxon>
        <taxon>Artemisia</taxon>
    </lineage>
</organism>
<dbReference type="PANTHER" id="PTHR45463:SF8">
    <property type="entry name" value="OS09G0392200 PROTEIN"/>
    <property type="match status" value="1"/>
</dbReference>
<dbReference type="Proteomes" id="UP000245207">
    <property type="component" value="Unassembled WGS sequence"/>
</dbReference>
<dbReference type="AlphaFoldDB" id="A0A2U1PFK7"/>
<dbReference type="SMART" id="SM00256">
    <property type="entry name" value="FBOX"/>
    <property type="match status" value="1"/>
</dbReference>
<name>A0A2U1PFK7_ARTAN</name>
<dbReference type="EMBL" id="PKPP01001220">
    <property type="protein sequence ID" value="PWA84523.1"/>
    <property type="molecule type" value="Genomic_DNA"/>
</dbReference>
<gene>
    <name evidence="2" type="ORF">CTI12_AA118030</name>
</gene>
<dbReference type="Pfam" id="PF03478">
    <property type="entry name" value="Beta-prop_KIB1-4"/>
    <property type="match status" value="1"/>
</dbReference>
<dbReference type="PANTHER" id="PTHR45463">
    <property type="entry name" value="OS09G0392200 PROTEIN"/>
    <property type="match status" value="1"/>
</dbReference>
<dbReference type="OrthoDB" id="784120at2759"/>
<evidence type="ECO:0000313" key="3">
    <source>
        <dbReference type="Proteomes" id="UP000245207"/>
    </source>
</evidence>
<dbReference type="InterPro" id="IPR005174">
    <property type="entry name" value="KIB1-4_b-propeller"/>
</dbReference>
<keyword evidence="3" id="KW-1185">Reference proteome</keyword>
<sequence length="313" mass="36420">MEMNEVLDQFRPWADLPIDILFSIANRLTLIELLSFRGTCKDFRCASFSASAKNKPGQIPWLIFHKPNSPECLIYNKLDSKSYKRNIQELEGAICLASYQGWLLLFKNESVFFFSPFSLAKITLPNFPHQEIEGHVASFSDIPTSPHCIVSILNRINDSDDFELHVISKGQSVWTHYNVEKGRLRSNVAGATFDHKTQTFHYLDDKKYLLTFSVNEKKWKPFTIVKAEEKFDGPCLPYLYSRTEFFDTIEKKRDEFDLEDDEYVAVCGLTFEKYGCPKVYLNEVVDASPTKNRMRRAVWIQPRFFEAGPNHHW</sequence>